<dbReference type="Gene3D" id="3.40.50.2000">
    <property type="entry name" value="Glycogen Phosphorylase B"/>
    <property type="match status" value="2"/>
</dbReference>
<reference evidence="1" key="2">
    <citation type="journal article" date="2021" name="PeerJ">
        <title>Extensive microbial diversity within the chicken gut microbiome revealed by metagenomics and culture.</title>
        <authorList>
            <person name="Gilroy R."/>
            <person name="Ravi A."/>
            <person name="Getino M."/>
            <person name="Pursley I."/>
            <person name="Horton D.L."/>
            <person name="Alikhan N.F."/>
            <person name="Baker D."/>
            <person name="Gharbi K."/>
            <person name="Hall N."/>
            <person name="Watson M."/>
            <person name="Adriaenssens E.M."/>
            <person name="Foster-Nyarko E."/>
            <person name="Jarju S."/>
            <person name="Secka A."/>
            <person name="Antonio M."/>
            <person name="Oren A."/>
            <person name="Chaudhuri R.R."/>
            <person name="La Ragione R."/>
            <person name="Hildebrand F."/>
            <person name="Pallen M.J."/>
        </authorList>
    </citation>
    <scope>NUCLEOTIDE SEQUENCE</scope>
    <source>
        <strain evidence="1">G3-3990</strain>
    </source>
</reference>
<reference evidence="1" key="1">
    <citation type="submission" date="2020-10" db="EMBL/GenBank/DDBJ databases">
        <authorList>
            <person name="Gilroy R."/>
        </authorList>
    </citation>
    <scope>NUCLEOTIDE SEQUENCE</scope>
    <source>
        <strain evidence="1">G3-3990</strain>
    </source>
</reference>
<gene>
    <name evidence="1" type="ORF">IAA73_07020</name>
</gene>
<accession>A0A9D9HTL9</accession>
<dbReference type="EMBL" id="JADIMG010000068">
    <property type="protein sequence ID" value="MBO8460064.1"/>
    <property type="molecule type" value="Genomic_DNA"/>
</dbReference>
<dbReference type="PANTHER" id="PTHR12526:SF622">
    <property type="entry name" value="GLYCOSYLTRANSFERASE (GROUP I)"/>
    <property type="match status" value="1"/>
</dbReference>
<evidence type="ECO:0000313" key="1">
    <source>
        <dbReference type="EMBL" id="MBO8460064.1"/>
    </source>
</evidence>
<dbReference type="Proteomes" id="UP000823641">
    <property type="component" value="Unassembled WGS sequence"/>
</dbReference>
<protein>
    <submittedName>
        <fullName evidence="1">Glycosyltransferase</fullName>
    </submittedName>
</protein>
<comment type="caution">
    <text evidence="1">The sequence shown here is derived from an EMBL/GenBank/DDBJ whole genome shotgun (WGS) entry which is preliminary data.</text>
</comment>
<name>A0A9D9HTL9_9BACT</name>
<organism evidence="1 2">
    <name type="scientific">Candidatus Gallipaludibacter merdavium</name>
    <dbReference type="NCBI Taxonomy" id="2840839"/>
    <lineage>
        <taxon>Bacteria</taxon>
        <taxon>Pseudomonadati</taxon>
        <taxon>Bacteroidota</taxon>
        <taxon>Bacteroidia</taxon>
        <taxon>Bacteroidales</taxon>
        <taxon>Candidatus Gallipaludibacter</taxon>
    </lineage>
</organism>
<dbReference type="SUPFAM" id="SSF53756">
    <property type="entry name" value="UDP-Glycosyltransferase/glycogen phosphorylase"/>
    <property type="match status" value="1"/>
</dbReference>
<sequence>MKKELVILVPYLRDLISNWGTPIRIKGYTDGLGEIVSNYMFVSPSCPTYIDSNKYVALNIHRRWSKILLMHNILYVRLPLLAKIISYLIESFSGINNVGVFKRSDLLIWAHQDSTLAMYLKLTRSLPFIYDVHGISSVQLEYKDRMNFWRRLWFNLYIRHEKVVMTTADFINAVSSNMKKYIYENFLPHGEVLVAPDGIPDSLDEYCRIERKDLSCLFERRKKIILFAGSFKPFGGVKELIDEYMASNAIMDEYSLLLIGDGPDKGIIRDKINKMTNGEVLIFSPVSHQELIAYMKGADVIVCPDIVNNEYNKMVPHIKLYDAVASGTPVVATDLPVNRALFPEGENVFYFNIGDGSFEKAILKASSEQKRYDVCKLNKLTYKQRLIDYMANYKAQLGL</sequence>
<proteinExistence type="predicted"/>
<dbReference type="PANTHER" id="PTHR12526">
    <property type="entry name" value="GLYCOSYLTRANSFERASE"/>
    <property type="match status" value="1"/>
</dbReference>
<evidence type="ECO:0000313" key="2">
    <source>
        <dbReference type="Proteomes" id="UP000823641"/>
    </source>
</evidence>
<dbReference type="AlphaFoldDB" id="A0A9D9HTL9"/>
<dbReference type="Pfam" id="PF13692">
    <property type="entry name" value="Glyco_trans_1_4"/>
    <property type="match status" value="1"/>
</dbReference>